<evidence type="ECO:0000256" key="5">
    <source>
        <dbReference type="ARBA" id="ARBA00022989"/>
    </source>
</evidence>
<dbReference type="Gene3D" id="1.20.1560.10">
    <property type="entry name" value="ABC transporter type 1, transmembrane domain"/>
    <property type="match status" value="1"/>
</dbReference>
<dbReference type="Gene3D" id="3.40.50.300">
    <property type="entry name" value="P-loop containing nucleotide triphosphate hydrolases"/>
    <property type="match status" value="1"/>
</dbReference>
<dbReference type="GO" id="GO:0015421">
    <property type="term" value="F:ABC-type oligopeptide transporter activity"/>
    <property type="evidence" value="ECO:0007669"/>
    <property type="project" value="TreeGrafter"/>
</dbReference>
<dbReference type="Proteomes" id="UP000245553">
    <property type="component" value="Unassembled WGS sequence"/>
</dbReference>
<feature type="domain" description="ABC transmembrane type-1" evidence="9">
    <location>
        <begin position="29"/>
        <end position="311"/>
    </location>
</feature>
<evidence type="ECO:0000259" key="8">
    <source>
        <dbReference type="PROSITE" id="PS50893"/>
    </source>
</evidence>
<organism evidence="10 11">
    <name type="scientific">Streptococcus halitosis</name>
    <dbReference type="NCBI Taxonomy" id="2172545"/>
    <lineage>
        <taxon>Bacteria</taxon>
        <taxon>Bacillati</taxon>
        <taxon>Bacillota</taxon>
        <taxon>Bacilli</taxon>
        <taxon>Lactobacillales</taxon>
        <taxon>Streptococcaceae</taxon>
        <taxon>Streptococcus</taxon>
    </lineage>
</organism>
<dbReference type="InterPro" id="IPR003593">
    <property type="entry name" value="AAA+_ATPase"/>
</dbReference>
<dbReference type="Pfam" id="PF00005">
    <property type="entry name" value="ABC_tran"/>
    <property type="match status" value="1"/>
</dbReference>
<dbReference type="InterPro" id="IPR003439">
    <property type="entry name" value="ABC_transporter-like_ATP-bd"/>
</dbReference>
<sequence>MEKIFNYLNLYLKSLNFVWKTSKSIMLWMILMVPIQSILPSISIFITNIVVNKISSLNSINLTMLIAVWGVSFFLNNLISPLLVMIQGRMTDLLTYQLNTELMRKSERLQNISYFEDSEFYNDIQLLSSEASWRPVNLLVFGTSLISNAIVFASMLLMVSSVNILVSLLLFVVLIPQGIIAYRIQQQAFETLVSNSEESRKLDYYSQVLLSNNHIKDIRLYNLYFFFITKYTDVFTSITDKLQVDRRKKFTNSALFITLNSIVIILMFGYVIIQIKKGILDLGVIFVFSTSIIYSINSMARLVEDSSLLYDTLLYMENFFKFIEIEDELSTEVPITKTENNFGDDIIEFRNVNFSYSNNSDLVLSNVSFKIAEGEKIAIVGENGAGKTTLVKLLCAFYPNYSGDIIVNNKSLREYELTDYRKQITSIFQDFSKFDISLRENVALSDLSRIFKNEDITKALDKGRFNMKDMSLDQVLGRKFDGGKELSGGEWQKVALSRAFFSNAPILILDEPTASIDAKAEYELFQDFLQLTQGKTVFYITHRLASVKFADKILVLKSGVIHSFGTHNELMNKDEYYRKLYKMQSSMYAEE</sequence>
<dbReference type="GO" id="GO:0005524">
    <property type="term" value="F:ATP binding"/>
    <property type="evidence" value="ECO:0007669"/>
    <property type="project" value="UniProtKB-KW"/>
</dbReference>
<feature type="transmembrane region" description="Helical" evidence="7">
    <location>
        <begin position="66"/>
        <end position="86"/>
    </location>
</feature>
<dbReference type="PROSITE" id="PS50929">
    <property type="entry name" value="ABC_TM1F"/>
    <property type="match status" value="1"/>
</dbReference>
<name>A0A3R8T530_9STRE</name>
<feature type="domain" description="ABC transporter" evidence="8">
    <location>
        <begin position="347"/>
        <end position="583"/>
    </location>
</feature>
<keyword evidence="11" id="KW-1185">Reference proteome</keyword>
<evidence type="ECO:0000256" key="6">
    <source>
        <dbReference type="ARBA" id="ARBA00023136"/>
    </source>
</evidence>
<comment type="subcellular location">
    <subcellularLocation>
        <location evidence="1">Cell membrane</location>
        <topology evidence="1">Multi-pass membrane protein</topology>
    </subcellularLocation>
</comment>
<reference evidence="10" key="1">
    <citation type="submission" date="2018-11" db="EMBL/GenBank/DDBJ databases">
        <title>Streptococcus halitosis sp. nov. isolated from oral cavity of patient with halitosis.</title>
        <authorList>
            <person name="Tetz V."/>
            <person name="Tetz G."/>
        </authorList>
    </citation>
    <scope>NUCLEOTIDE SEQUENCE [LARGE SCALE GENOMIC DNA]</scope>
    <source>
        <strain evidence="10">VT-4</strain>
    </source>
</reference>
<feature type="transmembrane region" description="Helical" evidence="7">
    <location>
        <begin position="254"/>
        <end position="273"/>
    </location>
</feature>
<evidence type="ECO:0000256" key="3">
    <source>
        <dbReference type="ARBA" id="ARBA00022741"/>
    </source>
</evidence>
<dbReference type="PANTHER" id="PTHR43394">
    <property type="entry name" value="ATP-DEPENDENT PERMEASE MDL1, MITOCHONDRIAL"/>
    <property type="match status" value="1"/>
</dbReference>
<evidence type="ECO:0000256" key="7">
    <source>
        <dbReference type="SAM" id="Phobius"/>
    </source>
</evidence>
<keyword evidence="5 7" id="KW-1133">Transmembrane helix</keyword>
<dbReference type="InterPro" id="IPR039421">
    <property type="entry name" value="Type_1_exporter"/>
</dbReference>
<dbReference type="GO" id="GO:0005886">
    <property type="term" value="C:plasma membrane"/>
    <property type="evidence" value="ECO:0007669"/>
    <property type="project" value="UniProtKB-SubCell"/>
</dbReference>
<dbReference type="EMBL" id="QEMY02000003">
    <property type="protein sequence ID" value="RRN46462.1"/>
    <property type="molecule type" value="Genomic_DNA"/>
</dbReference>
<dbReference type="CDD" id="cd03228">
    <property type="entry name" value="ABCC_MRP_Like"/>
    <property type="match status" value="1"/>
</dbReference>
<evidence type="ECO:0000313" key="11">
    <source>
        <dbReference type="Proteomes" id="UP000245553"/>
    </source>
</evidence>
<gene>
    <name evidence="10" type="ORF">DB729_007425</name>
</gene>
<evidence type="ECO:0000256" key="4">
    <source>
        <dbReference type="ARBA" id="ARBA00022840"/>
    </source>
</evidence>
<evidence type="ECO:0000256" key="1">
    <source>
        <dbReference type="ARBA" id="ARBA00004651"/>
    </source>
</evidence>
<accession>A0A3R8T530</accession>
<keyword evidence="2 7" id="KW-0812">Transmembrane</keyword>
<comment type="caution">
    <text evidence="10">The sequence shown here is derived from an EMBL/GenBank/DDBJ whole genome shotgun (WGS) entry which is preliminary data.</text>
</comment>
<dbReference type="PROSITE" id="PS50893">
    <property type="entry name" value="ABC_TRANSPORTER_2"/>
    <property type="match status" value="1"/>
</dbReference>
<keyword evidence="3" id="KW-0547">Nucleotide-binding</keyword>
<keyword evidence="4 10" id="KW-0067">ATP-binding</keyword>
<proteinExistence type="predicted"/>
<keyword evidence="6 7" id="KW-0472">Membrane</keyword>
<dbReference type="InterPro" id="IPR011527">
    <property type="entry name" value="ABC1_TM_dom"/>
</dbReference>
<dbReference type="InterPro" id="IPR027417">
    <property type="entry name" value="P-loop_NTPase"/>
</dbReference>
<dbReference type="SUPFAM" id="SSF90123">
    <property type="entry name" value="ABC transporter transmembrane region"/>
    <property type="match status" value="1"/>
</dbReference>
<dbReference type="InterPro" id="IPR036640">
    <property type="entry name" value="ABC1_TM_sf"/>
</dbReference>
<feature type="transmembrane region" description="Helical" evidence="7">
    <location>
        <begin position="164"/>
        <end position="182"/>
    </location>
</feature>
<dbReference type="SMART" id="SM00382">
    <property type="entry name" value="AAA"/>
    <property type="match status" value="1"/>
</dbReference>
<feature type="transmembrane region" description="Helical" evidence="7">
    <location>
        <begin position="136"/>
        <end position="158"/>
    </location>
</feature>
<dbReference type="PANTHER" id="PTHR43394:SF1">
    <property type="entry name" value="ATP-BINDING CASSETTE SUB-FAMILY B MEMBER 10, MITOCHONDRIAL"/>
    <property type="match status" value="1"/>
</dbReference>
<evidence type="ECO:0000256" key="2">
    <source>
        <dbReference type="ARBA" id="ARBA00022692"/>
    </source>
</evidence>
<dbReference type="AlphaFoldDB" id="A0A3R8T530"/>
<feature type="transmembrane region" description="Helical" evidence="7">
    <location>
        <begin position="25"/>
        <end position="46"/>
    </location>
</feature>
<dbReference type="InterPro" id="IPR017871">
    <property type="entry name" value="ABC_transporter-like_CS"/>
</dbReference>
<dbReference type="GO" id="GO:0016887">
    <property type="term" value="F:ATP hydrolysis activity"/>
    <property type="evidence" value="ECO:0007669"/>
    <property type="project" value="InterPro"/>
</dbReference>
<dbReference type="SUPFAM" id="SSF52540">
    <property type="entry name" value="P-loop containing nucleoside triphosphate hydrolases"/>
    <property type="match status" value="1"/>
</dbReference>
<evidence type="ECO:0000259" key="9">
    <source>
        <dbReference type="PROSITE" id="PS50929"/>
    </source>
</evidence>
<protein>
    <submittedName>
        <fullName evidence="10">ABC transporter ATP-binding protein</fullName>
    </submittedName>
</protein>
<evidence type="ECO:0000313" key="10">
    <source>
        <dbReference type="EMBL" id="RRN46462.1"/>
    </source>
</evidence>
<feature type="transmembrane region" description="Helical" evidence="7">
    <location>
        <begin position="279"/>
        <end position="296"/>
    </location>
</feature>
<dbReference type="PROSITE" id="PS00211">
    <property type="entry name" value="ABC_TRANSPORTER_1"/>
    <property type="match status" value="1"/>
</dbReference>